<protein>
    <recommendedName>
        <fullName evidence="2">Myb/SANT-like DNA-binding domain-containing protein</fullName>
    </recommendedName>
</protein>
<feature type="region of interest" description="Disordered" evidence="1">
    <location>
        <begin position="200"/>
        <end position="233"/>
    </location>
</feature>
<sequence>MEQATLPQSPERAMLPPSSGQVIAVQEKDLTPPSLFCAYLFKSRILHIINYRVFKTTEVQPEPSGIRKPQKPSFLQSTFRSMWTEELTKTFIMIVDEKRELFFDNTKKRREVWREVANALADATGCQVPAEACDNKWRHLKSRYKEITDTHRKTGRGTVKWAHFKSMQQACREDASIVPPCLISAGAAFSTIIRPNLETKQSVESQERVERQSHIQETPERRKRKNKDDPPPWLQTVVEEQRVGQEALRDILKNQLEVEERKAAALEKFVDFMTQRM</sequence>
<dbReference type="InterPro" id="IPR044822">
    <property type="entry name" value="Myb_DNA-bind_4"/>
</dbReference>
<feature type="domain" description="Myb/SANT-like DNA-binding" evidence="2">
    <location>
        <begin position="81"/>
        <end position="169"/>
    </location>
</feature>
<dbReference type="PANTHER" id="PTHR47595:SF1">
    <property type="entry name" value="MYB_SANT-LIKE DNA-BINDING DOMAIN-CONTAINING PROTEIN"/>
    <property type="match status" value="1"/>
</dbReference>
<organism evidence="3 4">
    <name type="scientific">Plakobranchus ocellatus</name>
    <dbReference type="NCBI Taxonomy" id="259542"/>
    <lineage>
        <taxon>Eukaryota</taxon>
        <taxon>Metazoa</taxon>
        <taxon>Spiralia</taxon>
        <taxon>Lophotrochozoa</taxon>
        <taxon>Mollusca</taxon>
        <taxon>Gastropoda</taxon>
        <taxon>Heterobranchia</taxon>
        <taxon>Euthyneura</taxon>
        <taxon>Panpulmonata</taxon>
        <taxon>Sacoglossa</taxon>
        <taxon>Placobranchoidea</taxon>
        <taxon>Plakobranchidae</taxon>
        <taxon>Plakobranchus</taxon>
    </lineage>
</organism>
<dbReference type="PANTHER" id="PTHR47595">
    <property type="entry name" value="HEAT SHOCK 70 KDA PROTEIN 14"/>
    <property type="match status" value="1"/>
</dbReference>
<dbReference type="AlphaFoldDB" id="A0AAV3Z7T2"/>
<evidence type="ECO:0000256" key="1">
    <source>
        <dbReference type="SAM" id="MobiDB-lite"/>
    </source>
</evidence>
<dbReference type="Proteomes" id="UP000735302">
    <property type="component" value="Unassembled WGS sequence"/>
</dbReference>
<dbReference type="Gene3D" id="1.10.10.60">
    <property type="entry name" value="Homeodomain-like"/>
    <property type="match status" value="1"/>
</dbReference>
<name>A0AAV3Z7T2_9GAST</name>
<proteinExistence type="predicted"/>
<evidence type="ECO:0000313" key="3">
    <source>
        <dbReference type="EMBL" id="GFN91935.1"/>
    </source>
</evidence>
<evidence type="ECO:0000313" key="4">
    <source>
        <dbReference type="Proteomes" id="UP000735302"/>
    </source>
</evidence>
<reference evidence="3 4" key="1">
    <citation type="journal article" date="2021" name="Elife">
        <title>Chloroplast acquisition without the gene transfer in kleptoplastic sea slugs, Plakobranchus ocellatus.</title>
        <authorList>
            <person name="Maeda T."/>
            <person name="Takahashi S."/>
            <person name="Yoshida T."/>
            <person name="Shimamura S."/>
            <person name="Takaki Y."/>
            <person name="Nagai Y."/>
            <person name="Toyoda A."/>
            <person name="Suzuki Y."/>
            <person name="Arimoto A."/>
            <person name="Ishii H."/>
            <person name="Satoh N."/>
            <person name="Nishiyama T."/>
            <person name="Hasebe M."/>
            <person name="Maruyama T."/>
            <person name="Minagawa J."/>
            <person name="Obokata J."/>
            <person name="Shigenobu S."/>
        </authorList>
    </citation>
    <scope>NUCLEOTIDE SEQUENCE [LARGE SCALE GENOMIC DNA]</scope>
</reference>
<keyword evidence="4" id="KW-1185">Reference proteome</keyword>
<comment type="caution">
    <text evidence="3">The sequence shown here is derived from an EMBL/GenBank/DDBJ whole genome shotgun (WGS) entry which is preliminary data.</text>
</comment>
<gene>
    <name evidence="3" type="ORF">PoB_001844100</name>
</gene>
<dbReference type="Pfam" id="PF13837">
    <property type="entry name" value="Myb_DNA-bind_4"/>
    <property type="match status" value="1"/>
</dbReference>
<accession>A0AAV3Z7T2</accession>
<dbReference type="EMBL" id="BLXT01002201">
    <property type="protein sequence ID" value="GFN91935.1"/>
    <property type="molecule type" value="Genomic_DNA"/>
</dbReference>
<feature type="compositionally biased region" description="Basic and acidic residues" evidence="1">
    <location>
        <begin position="205"/>
        <end position="230"/>
    </location>
</feature>
<evidence type="ECO:0000259" key="2">
    <source>
        <dbReference type="Pfam" id="PF13837"/>
    </source>
</evidence>